<reference evidence="2 3" key="1">
    <citation type="submission" date="2023-03" db="EMBL/GenBank/DDBJ databases">
        <title>Bacillus Genome Sequencing.</title>
        <authorList>
            <person name="Dunlap C."/>
        </authorList>
    </citation>
    <scope>NUCLEOTIDE SEQUENCE [LARGE SCALE GENOMIC DNA]</scope>
    <source>
        <strain evidence="2 3">B-59205</strain>
    </source>
</reference>
<name>A0AAW9NR60_9BACL</name>
<sequence>MSIPIYAHRGASAYVLENTMEAFQKALKLGADGIELDVQCSKDGHLIVFHDNNIKRLTGINRLVQECTLEELKSYPLGRRFSRIFSTKRIPELKDVIDWAIKEKVPLNIELKESLTTNHEALIKLLTTIEIPENSHFSSFYQKLLIIVKKYRPHIETALLVTKKFDWSKLDDFPYIDVIHAHKKYYKRSYLKACESAGKNMRFYSVTGKESFIAEPHPVVAGWITDYPDIVAKNKI</sequence>
<dbReference type="PROSITE" id="PS51704">
    <property type="entry name" value="GP_PDE"/>
    <property type="match status" value="1"/>
</dbReference>
<dbReference type="PANTHER" id="PTHR46211">
    <property type="entry name" value="GLYCEROPHOSPHORYL DIESTER PHOSPHODIESTERASE"/>
    <property type="match status" value="1"/>
</dbReference>
<keyword evidence="3" id="KW-1185">Reference proteome</keyword>
<dbReference type="AlphaFoldDB" id="A0AAW9NR60"/>
<protein>
    <submittedName>
        <fullName evidence="2">Glycerophosphodiester phosphodiesterase family protein</fullName>
    </submittedName>
</protein>
<gene>
    <name evidence="2" type="ORF">P9B03_06935</name>
</gene>
<evidence type="ECO:0000313" key="3">
    <source>
        <dbReference type="Proteomes" id="UP001344888"/>
    </source>
</evidence>
<evidence type="ECO:0000313" key="2">
    <source>
        <dbReference type="EMBL" id="MEC1178214.1"/>
    </source>
</evidence>
<dbReference type="SUPFAM" id="SSF51695">
    <property type="entry name" value="PLC-like phosphodiesterases"/>
    <property type="match status" value="1"/>
</dbReference>
<dbReference type="PROSITE" id="PS50007">
    <property type="entry name" value="PIPLC_X_DOMAIN"/>
    <property type="match status" value="1"/>
</dbReference>
<dbReference type="RefSeq" id="WP_326122760.1">
    <property type="nucleotide sequence ID" value="NZ_JARSFG010000010.1"/>
</dbReference>
<dbReference type="GO" id="GO:0006629">
    <property type="term" value="P:lipid metabolic process"/>
    <property type="evidence" value="ECO:0007669"/>
    <property type="project" value="InterPro"/>
</dbReference>
<dbReference type="Gene3D" id="3.20.20.190">
    <property type="entry name" value="Phosphatidylinositol (PI) phosphodiesterase"/>
    <property type="match status" value="1"/>
</dbReference>
<organism evidence="2 3">
    <name type="scientific">Metasolibacillus meyeri</name>
    <dbReference type="NCBI Taxonomy" id="1071052"/>
    <lineage>
        <taxon>Bacteria</taxon>
        <taxon>Bacillati</taxon>
        <taxon>Bacillota</taxon>
        <taxon>Bacilli</taxon>
        <taxon>Bacillales</taxon>
        <taxon>Caryophanaceae</taxon>
        <taxon>Metasolibacillus</taxon>
    </lineage>
</organism>
<feature type="domain" description="GP-PDE" evidence="1">
    <location>
        <begin position="3"/>
        <end position="235"/>
    </location>
</feature>
<dbReference type="InterPro" id="IPR030395">
    <property type="entry name" value="GP_PDE_dom"/>
</dbReference>
<proteinExistence type="predicted"/>
<dbReference type="Pfam" id="PF03009">
    <property type="entry name" value="GDPD"/>
    <property type="match status" value="1"/>
</dbReference>
<dbReference type="GO" id="GO:0008081">
    <property type="term" value="F:phosphoric diester hydrolase activity"/>
    <property type="evidence" value="ECO:0007669"/>
    <property type="project" value="InterPro"/>
</dbReference>
<dbReference type="Proteomes" id="UP001344888">
    <property type="component" value="Unassembled WGS sequence"/>
</dbReference>
<accession>A0AAW9NR60</accession>
<dbReference type="EMBL" id="JARSFG010000010">
    <property type="protein sequence ID" value="MEC1178214.1"/>
    <property type="molecule type" value="Genomic_DNA"/>
</dbReference>
<dbReference type="InterPro" id="IPR017946">
    <property type="entry name" value="PLC-like_Pdiesterase_TIM-brl"/>
</dbReference>
<comment type="caution">
    <text evidence="2">The sequence shown here is derived from an EMBL/GenBank/DDBJ whole genome shotgun (WGS) entry which is preliminary data.</text>
</comment>
<dbReference type="PANTHER" id="PTHR46211:SF1">
    <property type="entry name" value="GLYCEROPHOSPHODIESTER PHOSPHODIESTERASE, CYTOPLASMIC"/>
    <property type="match status" value="1"/>
</dbReference>
<evidence type="ECO:0000259" key="1">
    <source>
        <dbReference type="PROSITE" id="PS51704"/>
    </source>
</evidence>